<reference evidence="1" key="1">
    <citation type="submission" date="2020-03" db="EMBL/GenBank/DDBJ databases">
        <title>The deep terrestrial virosphere.</title>
        <authorList>
            <person name="Holmfeldt K."/>
            <person name="Nilsson E."/>
            <person name="Simone D."/>
            <person name="Lopez-Fernandez M."/>
            <person name="Wu X."/>
            <person name="de Brujin I."/>
            <person name="Lundin D."/>
            <person name="Andersson A."/>
            <person name="Bertilsson S."/>
            <person name="Dopson M."/>
        </authorList>
    </citation>
    <scope>NUCLEOTIDE SEQUENCE</scope>
    <source>
        <strain evidence="1">MM415A02012</strain>
        <strain evidence="2">MM415B02230</strain>
    </source>
</reference>
<organism evidence="1">
    <name type="scientific">viral metagenome</name>
    <dbReference type="NCBI Taxonomy" id="1070528"/>
    <lineage>
        <taxon>unclassified sequences</taxon>
        <taxon>metagenomes</taxon>
        <taxon>organismal metagenomes</taxon>
    </lineage>
</organism>
<dbReference type="AlphaFoldDB" id="A0A6M3JWM5"/>
<dbReference type="EMBL" id="MT142096">
    <property type="protein sequence ID" value="QJA74413.1"/>
    <property type="molecule type" value="Genomic_DNA"/>
</dbReference>
<proteinExistence type="predicted"/>
<evidence type="ECO:0000313" key="1">
    <source>
        <dbReference type="EMBL" id="QJA74413.1"/>
    </source>
</evidence>
<dbReference type="EMBL" id="MT142569">
    <property type="protein sequence ID" value="QJA85354.1"/>
    <property type="molecule type" value="Genomic_DNA"/>
</dbReference>
<gene>
    <name evidence="1" type="ORF">MM415A02012_0005</name>
    <name evidence="2" type="ORF">MM415B02230_0008</name>
</gene>
<accession>A0A6M3JWM5</accession>
<name>A0A6M3JWM5_9ZZZZ</name>
<sequence>MKGGTAKYWKRMYEEASEDYFKLSEDYSNFLRKMEYFLKIRNLEIRKNLRRYVSMLFWMDFYSYLKSSTTIHHNEHSVYRLVHNRCKYITKFFQK</sequence>
<protein>
    <submittedName>
        <fullName evidence="1">Uncharacterized protein</fullName>
    </submittedName>
</protein>
<evidence type="ECO:0000313" key="2">
    <source>
        <dbReference type="EMBL" id="QJA85354.1"/>
    </source>
</evidence>